<evidence type="ECO:0000256" key="3">
    <source>
        <dbReference type="ARBA" id="ARBA00022989"/>
    </source>
</evidence>
<sequence length="410" mass="43085">MTTETRRPASPAAQQPERAGNNTPAWAIVTLREVMVKARDRSYLISTLVTLLLIVGGVVFNAYMSNRGTDYTVAVTGSQGSSVVELADEAASANDSNTTFEAVDAGSPEAARALVSDSEADAALLAGADGTWTLVGGEEIDNGLRSPLSEALRLHVINTNAEAAGTTGTQLLAGSELQEELIDGNAENALLATVVGFVFSFLFYMSAIIFGMAIANSVLEEKQNRVVEILATAIPIRQLLYGKVAGNTILAMVQLAAYGGAALLALNLTDTADMVGSIIPASGWFLVFFLAGFLILASAWAMIGSMASRSEDLNNSSTPVLTVIIAALFAGMFAKGQLLVIASYVPVISSVAMPIRMLSSEVPLWETFASLAVALAAAYALLRFSEKIYRRAVMQSGGALTLRKAMKLEA</sequence>
<proteinExistence type="predicted"/>
<feature type="transmembrane region" description="Helical" evidence="6">
    <location>
        <begin position="320"/>
        <end position="344"/>
    </location>
</feature>
<keyword evidence="2 6" id="KW-0812">Transmembrane</keyword>
<evidence type="ECO:0000256" key="1">
    <source>
        <dbReference type="ARBA" id="ARBA00004141"/>
    </source>
</evidence>
<evidence type="ECO:0000256" key="5">
    <source>
        <dbReference type="SAM" id="MobiDB-lite"/>
    </source>
</evidence>
<dbReference type="KEGG" id="ajg:KKR91_15595"/>
<evidence type="ECO:0000313" key="8">
    <source>
        <dbReference type="EMBL" id="QWC09861.1"/>
    </source>
</evidence>
<keyword evidence="4 6" id="KW-0472">Membrane</keyword>
<feature type="region of interest" description="Disordered" evidence="5">
    <location>
        <begin position="1"/>
        <end position="21"/>
    </location>
</feature>
<feature type="transmembrane region" description="Helical" evidence="6">
    <location>
        <begin position="42"/>
        <end position="63"/>
    </location>
</feature>
<evidence type="ECO:0000256" key="6">
    <source>
        <dbReference type="SAM" id="Phobius"/>
    </source>
</evidence>
<dbReference type="EMBL" id="CP076022">
    <property type="protein sequence ID" value="QWC09861.1"/>
    <property type="molecule type" value="Genomic_DNA"/>
</dbReference>
<reference evidence="8 9" key="1">
    <citation type="submission" date="2021-05" db="EMBL/GenBank/DDBJ databases">
        <title>Novel species in genus Arthrobacter.</title>
        <authorList>
            <person name="Zhang G."/>
        </authorList>
    </citation>
    <scope>NUCLEOTIDE SEQUENCE [LARGE SCALE GENOMIC DNA]</scope>
    <source>
        <strain evidence="9">zg-ZUI227</strain>
    </source>
</reference>
<feature type="transmembrane region" description="Helical" evidence="6">
    <location>
        <begin position="364"/>
        <end position="382"/>
    </location>
</feature>
<evidence type="ECO:0000259" key="7">
    <source>
        <dbReference type="Pfam" id="PF12698"/>
    </source>
</evidence>
<evidence type="ECO:0000313" key="9">
    <source>
        <dbReference type="Proteomes" id="UP000676885"/>
    </source>
</evidence>
<protein>
    <submittedName>
        <fullName evidence="8">ABC transporter permease</fullName>
    </submittedName>
</protein>
<feature type="transmembrane region" description="Helical" evidence="6">
    <location>
        <begin position="244"/>
        <end position="266"/>
    </location>
</feature>
<keyword evidence="3 6" id="KW-1133">Transmembrane helix</keyword>
<keyword evidence="9" id="KW-1185">Reference proteome</keyword>
<dbReference type="GO" id="GO:0140359">
    <property type="term" value="F:ABC-type transporter activity"/>
    <property type="evidence" value="ECO:0007669"/>
    <property type="project" value="InterPro"/>
</dbReference>
<dbReference type="AlphaFoldDB" id="A0A975R0W0"/>
<dbReference type="GO" id="GO:0016020">
    <property type="term" value="C:membrane"/>
    <property type="evidence" value="ECO:0007669"/>
    <property type="project" value="UniProtKB-SubCell"/>
</dbReference>
<evidence type="ECO:0000256" key="2">
    <source>
        <dbReference type="ARBA" id="ARBA00022692"/>
    </source>
</evidence>
<comment type="subcellular location">
    <subcellularLocation>
        <location evidence="1">Membrane</location>
        <topology evidence="1">Multi-pass membrane protein</topology>
    </subcellularLocation>
</comment>
<dbReference type="RefSeq" id="WP_210227463.1">
    <property type="nucleotide sequence ID" value="NZ_CP076022.1"/>
</dbReference>
<evidence type="ECO:0000256" key="4">
    <source>
        <dbReference type="ARBA" id="ARBA00023136"/>
    </source>
</evidence>
<accession>A0A975R0W0</accession>
<dbReference type="InterPro" id="IPR013525">
    <property type="entry name" value="ABC2_TM"/>
</dbReference>
<feature type="transmembrane region" description="Helical" evidence="6">
    <location>
        <begin position="278"/>
        <end position="300"/>
    </location>
</feature>
<dbReference type="Proteomes" id="UP000676885">
    <property type="component" value="Chromosome"/>
</dbReference>
<organism evidence="8 9">
    <name type="scientific">Arthrobacter jiangjiafuii</name>
    <dbReference type="NCBI Taxonomy" id="2817475"/>
    <lineage>
        <taxon>Bacteria</taxon>
        <taxon>Bacillati</taxon>
        <taxon>Actinomycetota</taxon>
        <taxon>Actinomycetes</taxon>
        <taxon>Micrococcales</taxon>
        <taxon>Micrococcaceae</taxon>
        <taxon>Arthrobacter</taxon>
    </lineage>
</organism>
<feature type="domain" description="ABC-2 type transporter transmembrane" evidence="7">
    <location>
        <begin position="41"/>
        <end position="376"/>
    </location>
</feature>
<dbReference type="Pfam" id="PF12698">
    <property type="entry name" value="ABC2_membrane_3"/>
    <property type="match status" value="1"/>
</dbReference>
<name>A0A975R0W0_9MICC</name>
<gene>
    <name evidence="8" type="ORF">KKR91_15595</name>
</gene>
<feature type="transmembrane region" description="Helical" evidence="6">
    <location>
        <begin position="189"/>
        <end position="215"/>
    </location>
</feature>